<dbReference type="InterPro" id="IPR020894">
    <property type="entry name" value="Cadherin_CS"/>
</dbReference>
<feature type="compositionally biased region" description="Polar residues" evidence="8">
    <location>
        <begin position="12"/>
        <end position="22"/>
    </location>
</feature>
<organism evidence="10 11">
    <name type="scientific">Tegillarca granosa</name>
    <name type="common">Malaysian cockle</name>
    <name type="synonym">Anadara granosa</name>
    <dbReference type="NCBI Taxonomy" id="220873"/>
    <lineage>
        <taxon>Eukaryota</taxon>
        <taxon>Metazoa</taxon>
        <taxon>Spiralia</taxon>
        <taxon>Lophotrochozoa</taxon>
        <taxon>Mollusca</taxon>
        <taxon>Bivalvia</taxon>
        <taxon>Autobranchia</taxon>
        <taxon>Pteriomorphia</taxon>
        <taxon>Arcoida</taxon>
        <taxon>Arcoidea</taxon>
        <taxon>Arcidae</taxon>
        <taxon>Tegillarca</taxon>
    </lineage>
</organism>
<sequence>MNAQSACEYVGGTQSSGSNPTITISLSEANKTDLSKPDSEKAAYRAYIGLYGILNSNDAATGISVSLSALPSTPSVISFHPNNATFTLLQRELPSNSTVGGLNSGVFIEIQNPLDREGPTASPIDDVYRFDLLATCTPRAGSIIIYTLTVILGDVNDNAPQFSNSNYYLSVNELTPIGVSIVTDIAATDQDSGTNAQFDISIIPGLGGRVDGSQEFGLIQDGTRVYVVVKSTLEFESLTQGQTYYVLEIAAVDRPVDTNQRKTGTATLTVSILDNNDLDPEFLYTGCTTDNPLTIYTNKNDSKGQPQQAMESTNMERFTSAAVDITVEPSNDNAPILSIPFVGYIYENSLNETYITARETNTVEQRNVSMVMVVNIVDVNDNAPQFTPGTYVASVPAATDVDTGLRGRVMYEILRVSNNGLGKFAIVEISGNITVTSTVNAGDKYTIAVKATDLTLPDANRRSNIALVDVEVMSNGNNKAPATDPEGGVYILEYQAATGKIINNGVLDREALSQFTLAITVQDASGLSSTTTLYIAITDINDNAPVFQQSLYIFNVEEGKISEKVGTVKAQDDDTVKNINYKFKDGDFSKFSIGRLNGQIFLNLPLDYETKKLIVNDNSPVISVANAYISVLETEPGTNNSEVVWKVTNVTSNAGSRSKKDLFDIIPNTGQLIVRRPLYSDTDKATQYYATDPEGGVLYFRISNGNRLNFFNIGPNTGKIINNGVLDREALSQFTLAITVQDASGLSSTTTLYITITDINDNAPVFQQSLYIFNVEEGKISEKVGTVKAVDMDENSNGNIQTYSISPFSQSFNLFYINSVTGDIYTSRALDYESQRLHRLLVLASDQASDSRTGTTTVSIYVTDVSDAIPYFPKSSHDIFVPENIVQGTLLLTVTAQDDDTVKNINYKFKDGDFSKFSIGRLNGQIFLNLPLDYETKKLYEFSVTTFEGENASTLDVNDNPPVISVTNAYISVLETEPVSSVIAVLNARDNDQQGTNNSEVLWKVNVQAQDLGVPPLTAVKVLTVEVIRNKAPRFNSSSFLIHVNSSKEPSSSLFTYPATDDDQMAPHNWIMYNITGDDTALDYFTMQGNRLQLKRSPADNPSISVFTVRIRIQDNGSPTLYGDEEAIVTVNVIRGTNSGIFFMKTYYVQLNDIVDNNSATITYSMIGNNNGDQFFNIDINTGQIKTIRKLSTDTTSQFTLLVIASDGGSPPKTANTFVYIKIVRNFHAPEWIQTSFSVTLLDTHSLDDSLNVDLTSSVQDLDVGGNNKAVVFKLVGTGAAVKYFQINESGEISLKRSLQHDTSTNQYLLYITASDLGDPPKVSTGTATVKVTVLHNRAPVLTASTYSTSVNEDKPVGTVVSRLTATDPDVGVAQFGDLTFHLEGFDTASQYFQVNPSSGVLLIKDSLATSGVDQFQVLVRVSDNGKPPLYDEVIIKVRVVRNLYPPEFRQLNYSVTILESEPAGDPVGVTIKVLDRDQSAPNNKVKFTGTSIDDTVDGSSCIRYGNSITKSQQTATVAITVQRNRYSPKFKNLPSTNSIEYNNPLGVVYVVQASDDDPVLAVRVQDGGNPARESIEMLVFTNKYLFILNFVTFSIK</sequence>
<evidence type="ECO:0000256" key="6">
    <source>
        <dbReference type="ARBA" id="ARBA00023136"/>
    </source>
</evidence>
<name>A0ABQ9FSX4_TEGGR</name>
<dbReference type="SMART" id="SM00112">
    <property type="entry name" value="CA"/>
    <property type="match status" value="10"/>
</dbReference>
<evidence type="ECO:0000313" key="11">
    <source>
        <dbReference type="Proteomes" id="UP001217089"/>
    </source>
</evidence>
<proteinExistence type="predicted"/>
<evidence type="ECO:0000256" key="1">
    <source>
        <dbReference type="ARBA" id="ARBA00004370"/>
    </source>
</evidence>
<dbReference type="PRINTS" id="PR00205">
    <property type="entry name" value="CADHERIN"/>
</dbReference>
<comment type="subcellular location">
    <subcellularLocation>
        <location evidence="1">Membrane</location>
    </subcellularLocation>
</comment>
<evidence type="ECO:0000256" key="5">
    <source>
        <dbReference type="ARBA" id="ARBA00022989"/>
    </source>
</evidence>
<keyword evidence="4 7" id="KW-0106">Calcium</keyword>
<protein>
    <recommendedName>
        <fullName evidence="9">Cadherin domain-containing protein</fullName>
    </recommendedName>
</protein>
<feature type="domain" description="Cadherin" evidence="9">
    <location>
        <begin position="18"/>
        <end position="162"/>
    </location>
</feature>
<keyword evidence="11" id="KW-1185">Reference proteome</keyword>
<evidence type="ECO:0000256" key="4">
    <source>
        <dbReference type="ARBA" id="ARBA00022837"/>
    </source>
</evidence>
<dbReference type="Pfam" id="PF00028">
    <property type="entry name" value="Cadherin"/>
    <property type="match status" value="7"/>
</dbReference>
<feature type="domain" description="Cadherin" evidence="9">
    <location>
        <begin position="767"/>
        <end position="872"/>
    </location>
</feature>
<dbReference type="PROSITE" id="PS50268">
    <property type="entry name" value="CADHERIN_2"/>
    <property type="match status" value="10"/>
</dbReference>
<comment type="caution">
    <text evidence="10">The sequence shown here is derived from an EMBL/GenBank/DDBJ whole genome shotgun (WGS) entry which is preliminary data.</text>
</comment>
<feature type="domain" description="Cadherin" evidence="9">
    <location>
        <begin position="1233"/>
        <end position="1342"/>
    </location>
</feature>
<keyword evidence="6" id="KW-0472">Membrane</keyword>
<dbReference type="PROSITE" id="PS00232">
    <property type="entry name" value="CADHERIN_1"/>
    <property type="match status" value="4"/>
</dbReference>
<dbReference type="InterPro" id="IPR002126">
    <property type="entry name" value="Cadherin-like_dom"/>
</dbReference>
<feature type="domain" description="Cadherin" evidence="9">
    <location>
        <begin position="1343"/>
        <end position="1449"/>
    </location>
</feature>
<accession>A0ABQ9FSX4</accession>
<feature type="domain" description="Cadherin" evidence="9">
    <location>
        <begin position="163"/>
        <end position="282"/>
    </location>
</feature>
<evidence type="ECO:0000313" key="10">
    <source>
        <dbReference type="EMBL" id="KAJ8318810.1"/>
    </source>
</evidence>
<feature type="domain" description="Cadherin" evidence="9">
    <location>
        <begin position="690"/>
        <end position="766"/>
    </location>
</feature>
<evidence type="ECO:0000256" key="2">
    <source>
        <dbReference type="ARBA" id="ARBA00022692"/>
    </source>
</evidence>
<feature type="region of interest" description="Disordered" evidence="8">
    <location>
        <begin position="1"/>
        <end position="22"/>
    </location>
</feature>
<dbReference type="Proteomes" id="UP001217089">
    <property type="component" value="Unassembled WGS sequence"/>
</dbReference>
<dbReference type="PANTHER" id="PTHR24026:SF126">
    <property type="entry name" value="PROTOCADHERIN FAT 4"/>
    <property type="match status" value="1"/>
</dbReference>
<feature type="domain" description="Cadherin" evidence="9">
    <location>
        <begin position="873"/>
        <end position="983"/>
    </location>
</feature>
<evidence type="ECO:0000256" key="3">
    <source>
        <dbReference type="ARBA" id="ARBA00022737"/>
    </source>
</evidence>
<feature type="domain" description="Cadherin" evidence="9">
    <location>
        <begin position="548"/>
        <end position="663"/>
    </location>
</feature>
<feature type="domain" description="Cadherin" evidence="9">
    <location>
        <begin position="388"/>
        <end position="547"/>
    </location>
</feature>
<keyword evidence="5" id="KW-1133">Transmembrane helix</keyword>
<keyword evidence="3" id="KW-0677">Repeat</keyword>
<dbReference type="Gene3D" id="2.60.40.60">
    <property type="entry name" value="Cadherins"/>
    <property type="match status" value="13"/>
</dbReference>
<dbReference type="PANTHER" id="PTHR24026">
    <property type="entry name" value="FAT ATYPICAL CADHERIN-RELATED"/>
    <property type="match status" value="1"/>
</dbReference>
<gene>
    <name evidence="10" type="ORF">KUTeg_003901</name>
</gene>
<evidence type="ECO:0000256" key="7">
    <source>
        <dbReference type="PROSITE-ProRule" id="PRU00043"/>
    </source>
</evidence>
<dbReference type="SUPFAM" id="SSF49313">
    <property type="entry name" value="Cadherin-like"/>
    <property type="match status" value="12"/>
</dbReference>
<dbReference type="InterPro" id="IPR015919">
    <property type="entry name" value="Cadherin-like_sf"/>
</dbReference>
<dbReference type="EMBL" id="JARBDR010000214">
    <property type="protein sequence ID" value="KAJ8318810.1"/>
    <property type="molecule type" value="Genomic_DNA"/>
</dbReference>
<evidence type="ECO:0000259" key="9">
    <source>
        <dbReference type="PROSITE" id="PS50268"/>
    </source>
</evidence>
<reference evidence="10 11" key="1">
    <citation type="submission" date="2022-12" db="EMBL/GenBank/DDBJ databases">
        <title>Chromosome-level genome of Tegillarca granosa.</title>
        <authorList>
            <person name="Kim J."/>
        </authorList>
    </citation>
    <scope>NUCLEOTIDE SEQUENCE [LARGE SCALE GENOMIC DNA]</scope>
    <source>
        <strain evidence="10">Teg-2019</strain>
        <tissue evidence="10">Adductor muscle</tissue>
    </source>
</reference>
<evidence type="ECO:0000256" key="8">
    <source>
        <dbReference type="SAM" id="MobiDB-lite"/>
    </source>
</evidence>
<feature type="domain" description="Cadherin" evidence="9">
    <location>
        <begin position="1125"/>
        <end position="1232"/>
    </location>
</feature>
<dbReference type="CDD" id="cd11304">
    <property type="entry name" value="Cadherin_repeat"/>
    <property type="match status" value="10"/>
</dbReference>
<keyword evidence="2" id="KW-0812">Transmembrane</keyword>